<dbReference type="RefSeq" id="WP_107191962.1">
    <property type="nucleotide sequence ID" value="NZ_PYMN01000056.1"/>
</dbReference>
<evidence type="ECO:0000313" key="5">
    <source>
        <dbReference type="Proteomes" id="UP000241405"/>
    </source>
</evidence>
<gene>
    <name evidence="4" type="ORF">C9J18_21035</name>
    <name evidence="3" type="ORF">CTM96_20985</name>
</gene>
<dbReference type="EMBL" id="PYMO01000039">
    <property type="protein sequence ID" value="PSU19615.1"/>
    <property type="molecule type" value="Genomic_DNA"/>
</dbReference>
<accession>A0A2T3JBC4</accession>
<name>A0A2T3JBC4_PHOPO</name>
<sequence>MTIEITGNETLDELEAILDSLDDAEVVDEPLPAISEPIIAEVASTEPAIPPSEGDTNVVPPTTDDVIVDQSDEQPEKKVIVAKDGEHIIPYDVLEAERRESERLRQQIADMKQKQPEYDQQSRLLELRDKQLQKLGVDLDDLPENLTVNDKQLDDLRENYPELAPFITSLMAKIDAVTANTAPVTDVSTSNPVLDDIKSNTDLNGWMDEKGDKWSLALDIDDRLLADPTWSEKPQRERFEEVVRRTKAAFGETLSTSESVPEVKSVIEPTVDDAQVREVAEQKEKAAAESLPESPSLVGASNQHQGTVLQQAVNMNNADLQNLMSTMTPDQIDALLDQADY</sequence>
<proteinExistence type="predicted"/>
<evidence type="ECO:0000313" key="6">
    <source>
        <dbReference type="Proteomes" id="UP000241618"/>
    </source>
</evidence>
<evidence type="ECO:0000256" key="2">
    <source>
        <dbReference type="SAM" id="MobiDB-lite"/>
    </source>
</evidence>
<evidence type="ECO:0000256" key="1">
    <source>
        <dbReference type="SAM" id="Coils"/>
    </source>
</evidence>
<feature type="region of interest" description="Disordered" evidence="2">
    <location>
        <begin position="278"/>
        <end position="303"/>
    </location>
</feature>
<organism evidence="4 6">
    <name type="scientific">Photobacterium phosphoreum</name>
    <dbReference type="NCBI Taxonomy" id="659"/>
    <lineage>
        <taxon>Bacteria</taxon>
        <taxon>Pseudomonadati</taxon>
        <taxon>Pseudomonadota</taxon>
        <taxon>Gammaproteobacteria</taxon>
        <taxon>Vibrionales</taxon>
        <taxon>Vibrionaceae</taxon>
        <taxon>Photobacterium</taxon>
    </lineage>
</organism>
<dbReference type="AlphaFoldDB" id="A0A2T3JBC4"/>
<reference evidence="5 6" key="1">
    <citation type="submission" date="2018-03" db="EMBL/GenBank/DDBJ databases">
        <title>Whole genome sequencing of Histamine producing bacteria.</title>
        <authorList>
            <person name="Butler K."/>
        </authorList>
    </citation>
    <scope>NUCLEOTIDE SEQUENCE [LARGE SCALE GENOMIC DNA]</scope>
    <source>
        <strain evidence="4 6">FS-6.1</strain>
        <strain evidence="3 5">FS-6.2</strain>
    </source>
</reference>
<dbReference type="Proteomes" id="UP000241618">
    <property type="component" value="Unassembled WGS sequence"/>
</dbReference>
<protein>
    <submittedName>
        <fullName evidence="4">Uncharacterized protein</fullName>
    </submittedName>
</protein>
<comment type="caution">
    <text evidence="4">The sequence shown here is derived from an EMBL/GenBank/DDBJ whole genome shotgun (WGS) entry which is preliminary data.</text>
</comment>
<evidence type="ECO:0000313" key="3">
    <source>
        <dbReference type="EMBL" id="PSU19615.1"/>
    </source>
</evidence>
<feature type="compositionally biased region" description="Basic and acidic residues" evidence="2">
    <location>
        <begin position="278"/>
        <end position="287"/>
    </location>
</feature>
<keyword evidence="5" id="KW-1185">Reference proteome</keyword>
<keyword evidence="1" id="KW-0175">Coiled coil</keyword>
<feature type="coiled-coil region" evidence="1">
    <location>
        <begin position="94"/>
        <end position="121"/>
    </location>
</feature>
<dbReference type="Proteomes" id="UP000241405">
    <property type="component" value="Unassembled WGS sequence"/>
</dbReference>
<evidence type="ECO:0000313" key="4">
    <source>
        <dbReference type="EMBL" id="PSU46152.1"/>
    </source>
</evidence>
<dbReference type="EMBL" id="PYMP01000035">
    <property type="protein sequence ID" value="PSU46152.1"/>
    <property type="molecule type" value="Genomic_DNA"/>
</dbReference>